<accession>A0A4Q4SVR8</accession>
<evidence type="ECO:0000313" key="2">
    <source>
        <dbReference type="EMBL" id="RYO76957.1"/>
    </source>
</evidence>
<feature type="domain" description="Carboxylesterase type B" evidence="1">
    <location>
        <begin position="2"/>
        <end position="209"/>
    </location>
</feature>
<dbReference type="OrthoDB" id="408631at2759"/>
<name>A0A4Q4SVR8_9PEZI</name>
<dbReference type="SUPFAM" id="SSF53474">
    <property type="entry name" value="alpha/beta-Hydrolases"/>
    <property type="match status" value="1"/>
</dbReference>
<dbReference type="InterPro" id="IPR002018">
    <property type="entry name" value="CarbesteraseB"/>
</dbReference>
<comment type="caution">
    <text evidence="2">The sequence shown here is derived from an EMBL/GenBank/DDBJ whole genome shotgun (WGS) entry which is preliminary data.</text>
</comment>
<dbReference type="Gene3D" id="3.40.50.1820">
    <property type="entry name" value="alpha/beta hydrolase"/>
    <property type="match status" value="1"/>
</dbReference>
<sequence length="234" mass="25348">MCPPVDDVVLLKQPSAVGIQVPSVIGSTSDEGALFVISTYGEAASTLTQPDYNDFLTFNFGQLASHVNESFSLDTVFNGSVAAAPVYIITDVSYKCPGRPALLRANEKVIPVWSYRPHAQRSMLAAIPEEYSSFLGATYMSKIPFVFNMTHNMPPPDGDCTISESEWEIACTMSRAWTNVAGFGTPDDDTSMWPAWTANKSMGVEFKHGSEVTVAAYGSCASWNEIANEYAAAQ</sequence>
<organism evidence="2 3">
    <name type="scientific">Monosporascus ibericus</name>
    <dbReference type="NCBI Taxonomy" id="155417"/>
    <lineage>
        <taxon>Eukaryota</taxon>
        <taxon>Fungi</taxon>
        <taxon>Dikarya</taxon>
        <taxon>Ascomycota</taxon>
        <taxon>Pezizomycotina</taxon>
        <taxon>Sordariomycetes</taxon>
        <taxon>Xylariomycetidae</taxon>
        <taxon>Xylariales</taxon>
        <taxon>Xylariales incertae sedis</taxon>
        <taxon>Monosporascus</taxon>
    </lineage>
</organism>
<proteinExistence type="predicted"/>
<protein>
    <recommendedName>
        <fullName evidence="1">Carboxylesterase type B domain-containing protein</fullName>
    </recommendedName>
</protein>
<dbReference type="STRING" id="155417.A0A4Q4SVR8"/>
<gene>
    <name evidence="2" type="ORF">DL764_010262</name>
</gene>
<dbReference type="Pfam" id="PF00135">
    <property type="entry name" value="COesterase"/>
    <property type="match status" value="1"/>
</dbReference>
<keyword evidence="3" id="KW-1185">Reference proteome</keyword>
<dbReference type="AlphaFoldDB" id="A0A4Q4SVR8"/>
<reference evidence="2 3" key="1">
    <citation type="submission" date="2018-06" db="EMBL/GenBank/DDBJ databases">
        <title>Complete Genomes of Monosporascus.</title>
        <authorList>
            <person name="Robinson A.J."/>
            <person name="Natvig D.O."/>
        </authorList>
    </citation>
    <scope>NUCLEOTIDE SEQUENCE [LARGE SCALE GENOMIC DNA]</scope>
    <source>
        <strain evidence="2 3">CBS 110550</strain>
    </source>
</reference>
<dbReference type="EMBL" id="QJNU01001368">
    <property type="protein sequence ID" value="RYO76957.1"/>
    <property type="molecule type" value="Genomic_DNA"/>
</dbReference>
<evidence type="ECO:0000313" key="3">
    <source>
        <dbReference type="Proteomes" id="UP000293360"/>
    </source>
</evidence>
<evidence type="ECO:0000259" key="1">
    <source>
        <dbReference type="Pfam" id="PF00135"/>
    </source>
</evidence>
<dbReference type="InterPro" id="IPR029058">
    <property type="entry name" value="AB_hydrolase_fold"/>
</dbReference>
<dbReference type="Proteomes" id="UP000293360">
    <property type="component" value="Unassembled WGS sequence"/>
</dbReference>